<reference evidence="1" key="1">
    <citation type="submission" date="2021-02" db="EMBL/GenBank/DDBJ databases">
        <authorList>
            <consortium name="DOE Joint Genome Institute"/>
            <person name="Ahrendt S."/>
            <person name="Looney B.P."/>
            <person name="Miyauchi S."/>
            <person name="Morin E."/>
            <person name="Drula E."/>
            <person name="Courty P.E."/>
            <person name="Chicoki N."/>
            <person name="Fauchery L."/>
            <person name="Kohler A."/>
            <person name="Kuo A."/>
            <person name="Labutti K."/>
            <person name="Pangilinan J."/>
            <person name="Lipzen A."/>
            <person name="Riley R."/>
            <person name="Andreopoulos W."/>
            <person name="He G."/>
            <person name="Johnson J."/>
            <person name="Barry K.W."/>
            <person name="Grigoriev I.V."/>
            <person name="Nagy L."/>
            <person name="Hibbett D."/>
            <person name="Henrissat B."/>
            <person name="Matheny P.B."/>
            <person name="Labbe J."/>
            <person name="Martin F."/>
        </authorList>
    </citation>
    <scope>NUCLEOTIDE SEQUENCE</scope>
    <source>
        <strain evidence="1">EC-137</strain>
    </source>
</reference>
<comment type="caution">
    <text evidence="1">The sequence shown here is derived from an EMBL/GenBank/DDBJ whole genome shotgun (WGS) entry which is preliminary data.</text>
</comment>
<name>A0ACB8QQ12_9AGAM</name>
<proteinExistence type="predicted"/>
<sequence>RSLHDEIIAYARYIAPTRAEDAARERVRACVEDVVMRTRFHDGRVSAFGSSVTGLCLPNGDIDLVVQTRHVQTENNKRGALFLLRNALLRDGIVREAFVVTNARHLVMNMVSSDETGAFKVDISVNSTEGTRGMALIREYLRALPALRPLVMVLRGLLAQHGLGAATSAGLSSYVTICMAISFLQLNPAGLPREALENPFDSGSLGALLLGFLQYYADDFPYTTSYISVREQAVLPKVAKSWPPRKHEDALSIECLVDPENDIARAAQRIGAVRELFRKTRDTLRAAADDSTGASSSALASVLGVSQDVGVPFLSVCPPAHDRACR</sequence>
<feature type="non-terminal residue" evidence="1">
    <location>
        <position position="1"/>
    </location>
</feature>
<protein>
    <submittedName>
        <fullName evidence="1">Uncharacterized protein</fullName>
    </submittedName>
</protein>
<accession>A0ACB8QQ12</accession>
<keyword evidence="2" id="KW-1185">Reference proteome</keyword>
<organism evidence="1 2">
    <name type="scientific">Vararia minispora EC-137</name>
    <dbReference type="NCBI Taxonomy" id="1314806"/>
    <lineage>
        <taxon>Eukaryota</taxon>
        <taxon>Fungi</taxon>
        <taxon>Dikarya</taxon>
        <taxon>Basidiomycota</taxon>
        <taxon>Agaricomycotina</taxon>
        <taxon>Agaricomycetes</taxon>
        <taxon>Russulales</taxon>
        <taxon>Lachnocladiaceae</taxon>
        <taxon>Vararia</taxon>
    </lineage>
</organism>
<evidence type="ECO:0000313" key="1">
    <source>
        <dbReference type="EMBL" id="KAI0033832.1"/>
    </source>
</evidence>
<gene>
    <name evidence="1" type="ORF">K488DRAFT_46910</name>
</gene>
<evidence type="ECO:0000313" key="2">
    <source>
        <dbReference type="Proteomes" id="UP000814128"/>
    </source>
</evidence>
<dbReference type="EMBL" id="MU273511">
    <property type="protein sequence ID" value="KAI0033832.1"/>
    <property type="molecule type" value="Genomic_DNA"/>
</dbReference>
<reference evidence="1" key="2">
    <citation type="journal article" date="2022" name="New Phytol.">
        <title>Evolutionary transition to the ectomycorrhizal habit in the genomes of a hyperdiverse lineage of mushroom-forming fungi.</title>
        <authorList>
            <person name="Looney B."/>
            <person name="Miyauchi S."/>
            <person name="Morin E."/>
            <person name="Drula E."/>
            <person name="Courty P.E."/>
            <person name="Kohler A."/>
            <person name="Kuo A."/>
            <person name="LaButti K."/>
            <person name="Pangilinan J."/>
            <person name="Lipzen A."/>
            <person name="Riley R."/>
            <person name="Andreopoulos W."/>
            <person name="He G."/>
            <person name="Johnson J."/>
            <person name="Nolan M."/>
            <person name="Tritt A."/>
            <person name="Barry K.W."/>
            <person name="Grigoriev I.V."/>
            <person name="Nagy L.G."/>
            <person name="Hibbett D."/>
            <person name="Henrissat B."/>
            <person name="Matheny P.B."/>
            <person name="Labbe J."/>
            <person name="Martin F.M."/>
        </authorList>
    </citation>
    <scope>NUCLEOTIDE SEQUENCE</scope>
    <source>
        <strain evidence="1">EC-137</strain>
    </source>
</reference>
<dbReference type="Proteomes" id="UP000814128">
    <property type="component" value="Unassembled WGS sequence"/>
</dbReference>